<comment type="caution">
    <text evidence="1">The sequence shown here is derived from an EMBL/GenBank/DDBJ whole genome shotgun (WGS) entry which is preliminary data.</text>
</comment>
<accession>A0ABW9ANG4</accession>
<name>A0ABW9ANG4_9BURK</name>
<gene>
    <name evidence="1" type="ORF">PQR57_11205</name>
</gene>
<evidence type="ECO:0000313" key="2">
    <source>
        <dbReference type="Proteomes" id="UP001629230"/>
    </source>
</evidence>
<reference evidence="1 2" key="1">
    <citation type="journal article" date="2024" name="Chem. Sci.">
        <title>Discovery of megapolipeptins by genome mining of a Burkholderiales bacteria collection.</title>
        <authorList>
            <person name="Paulo B.S."/>
            <person name="Recchia M.J.J."/>
            <person name="Lee S."/>
            <person name="Fergusson C.H."/>
            <person name="Romanowski S.B."/>
            <person name="Hernandez A."/>
            <person name="Krull N."/>
            <person name="Liu D.Y."/>
            <person name="Cavanagh H."/>
            <person name="Bos A."/>
            <person name="Gray C.A."/>
            <person name="Murphy B.T."/>
            <person name="Linington R.G."/>
            <person name="Eustaquio A.S."/>
        </authorList>
    </citation>
    <scope>NUCLEOTIDE SEQUENCE [LARGE SCALE GENOMIC DNA]</scope>
    <source>
        <strain evidence="1 2">RL17-350-BIC-A</strain>
    </source>
</reference>
<keyword evidence="2" id="KW-1185">Reference proteome</keyword>
<dbReference type="EMBL" id="JAQQEZ010000006">
    <property type="protein sequence ID" value="MFM0001586.1"/>
    <property type="molecule type" value="Genomic_DNA"/>
</dbReference>
<organism evidence="1 2">
    <name type="scientific">Paraburkholderia dipogonis</name>
    <dbReference type="NCBI Taxonomy" id="1211383"/>
    <lineage>
        <taxon>Bacteria</taxon>
        <taxon>Pseudomonadati</taxon>
        <taxon>Pseudomonadota</taxon>
        <taxon>Betaproteobacteria</taxon>
        <taxon>Burkholderiales</taxon>
        <taxon>Burkholderiaceae</taxon>
        <taxon>Paraburkholderia</taxon>
    </lineage>
</organism>
<evidence type="ECO:0000313" key="1">
    <source>
        <dbReference type="EMBL" id="MFM0001586.1"/>
    </source>
</evidence>
<dbReference type="Proteomes" id="UP001629230">
    <property type="component" value="Unassembled WGS sequence"/>
</dbReference>
<protein>
    <submittedName>
        <fullName evidence="1">Uncharacterized protein</fullName>
    </submittedName>
</protein>
<proteinExistence type="predicted"/>
<sequence length="106" mass="11758">MSFALLWLPARIGAALPRRFRKIEDDAMWSTVKQSAAAQPTPVVALAVAGMNDVLDTQGYTQATWWNRIPYAAWALMIADIDSARGGVIRVKPLNLHALAQFMRPH</sequence>
<dbReference type="RefSeq" id="WP_408177082.1">
    <property type="nucleotide sequence ID" value="NZ_JAQQEZ010000006.1"/>
</dbReference>